<dbReference type="EMBL" id="VBWO01000001">
    <property type="protein sequence ID" value="TLF41809.1"/>
    <property type="molecule type" value="Genomic_DNA"/>
</dbReference>
<organism evidence="1 2">
    <name type="scientific">Lacticaseibacillus zeae</name>
    <name type="common">Lactobacillus zeae</name>
    <dbReference type="NCBI Taxonomy" id="57037"/>
    <lineage>
        <taxon>Bacteria</taxon>
        <taxon>Bacillati</taxon>
        <taxon>Bacillota</taxon>
        <taxon>Bacilli</taxon>
        <taxon>Lactobacillales</taxon>
        <taxon>Lactobacillaceae</taxon>
        <taxon>Lacticaseibacillus</taxon>
    </lineage>
</organism>
<protein>
    <submittedName>
        <fullName evidence="1">Uncharacterized protein</fullName>
    </submittedName>
</protein>
<dbReference type="AlphaFoldDB" id="A0A5R8M0W4"/>
<proteinExistence type="predicted"/>
<evidence type="ECO:0000313" key="2">
    <source>
        <dbReference type="Proteomes" id="UP000309885"/>
    </source>
</evidence>
<accession>A0A5R8M0W4</accession>
<dbReference type="Proteomes" id="UP000309885">
    <property type="component" value="Unassembled WGS sequence"/>
</dbReference>
<dbReference type="RefSeq" id="WP_138130123.1">
    <property type="nucleotide sequence ID" value="NZ_VBWO01000001.1"/>
</dbReference>
<gene>
    <name evidence="1" type="ORF">FEI15_00955</name>
</gene>
<comment type="caution">
    <text evidence="1">The sequence shown here is derived from an EMBL/GenBank/DDBJ whole genome shotgun (WGS) entry which is preliminary data.</text>
</comment>
<name>A0A5R8M0W4_LACZE</name>
<sequence length="203" mass="21954">MKKMLAWLTAIVSLAILGFLSNSPVLVKADSENTSTASSSETTGTVKTELAPGPYAKLSDGELIPISNVQGQKNSSGYSADQIESVGSLLSANWTYWKTTYEGRINNLSSDLLTYIGIGATVYGGPLGYIVSLGSAGMSLVISEQNAMNAKFIGDYLVRKWYTYPDTDGVNVEYDSYIYKYSNYTGLVATIKTSNVMQHIPLH</sequence>
<evidence type="ECO:0000313" key="1">
    <source>
        <dbReference type="EMBL" id="TLF41809.1"/>
    </source>
</evidence>
<reference evidence="1 2" key="1">
    <citation type="submission" date="2019-05" db="EMBL/GenBank/DDBJ databases">
        <title>Genome-based reclassification of Lactobacillus casei as Lactobacillus casei subsp. casei. subsp.nov., description of Lactobacillus casei subsp. zeae subsp. nov., and emended description of Lactobacillus casei.</title>
        <authorList>
            <person name="Huang C.-H."/>
        </authorList>
    </citation>
    <scope>NUCLEOTIDE SEQUENCE [LARGE SCALE GENOMIC DNA]</scope>
    <source>
        <strain evidence="1 2">CRBIP24.44</strain>
    </source>
</reference>